<evidence type="ECO:0000313" key="2">
    <source>
        <dbReference type="EMBL" id="BDG17386.1"/>
    </source>
</evidence>
<reference evidence="2 3" key="1">
    <citation type="journal article" date="2022" name="Microbiol. Resour. Announc.">
        <title>Complete Genome Sequences of Thermus Strains Isolated from Senami Hot Spring in Japan.</title>
        <authorList>
            <person name="Miyazaki K."/>
        </authorList>
    </citation>
    <scope>NUCLEOTIDE SEQUENCE [LARGE SCALE GENOMIC DNA]</scope>
    <source>
        <strain evidence="2 3">SNM4-1</strain>
    </source>
</reference>
<dbReference type="SUPFAM" id="SSF55811">
    <property type="entry name" value="Nudix"/>
    <property type="match status" value="1"/>
</dbReference>
<dbReference type="InterPro" id="IPR000086">
    <property type="entry name" value="NUDIX_hydrolase_dom"/>
</dbReference>
<accession>A0ABM7XM04</accession>
<proteinExistence type="predicted"/>
<name>A0ABM7XM04_THEBO</name>
<evidence type="ECO:0000313" key="3">
    <source>
        <dbReference type="Proteomes" id="UP000831120"/>
    </source>
</evidence>
<evidence type="ECO:0000259" key="1">
    <source>
        <dbReference type="PROSITE" id="PS51462"/>
    </source>
</evidence>
<dbReference type="Proteomes" id="UP000831120">
    <property type="component" value="Chromosome"/>
</dbReference>
<gene>
    <name evidence="2" type="ORF">TbrSNM41_21200</name>
</gene>
<organism evidence="2 3">
    <name type="scientific">Thermus brockianus</name>
    <dbReference type="NCBI Taxonomy" id="56956"/>
    <lineage>
        <taxon>Bacteria</taxon>
        <taxon>Thermotogati</taxon>
        <taxon>Deinococcota</taxon>
        <taxon>Deinococci</taxon>
        <taxon>Thermales</taxon>
        <taxon>Thermaceae</taxon>
        <taxon>Thermus</taxon>
    </lineage>
</organism>
<dbReference type="Gene3D" id="3.90.79.10">
    <property type="entry name" value="Nucleoside Triphosphate Pyrophosphohydrolase"/>
    <property type="match status" value="1"/>
</dbReference>
<sequence>MREGVPKKRSVALAAWGEEGLLLVLRPPEDPEFGGAWGLPAVSLEGEETLEEACHRVAREKLGTALAEARPLAFGVEERPRYALELWVFEGRLLAPPKLPPPKPGKTYYAAFRYGHPEDLREAAKRGSLCSRLYLAVKGLCP</sequence>
<feature type="domain" description="Nudix hydrolase" evidence="1">
    <location>
        <begin position="6"/>
        <end position="137"/>
    </location>
</feature>
<dbReference type="InterPro" id="IPR015797">
    <property type="entry name" value="NUDIX_hydrolase-like_dom_sf"/>
</dbReference>
<protein>
    <submittedName>
        <fullName evidence="2">DNA mismatch repair protein MutT</fullName>
    </submittedName>
</protein>
<dbReference type="PROSITE" id="PS51462">
    <property type="entry name" value="NUDIX"/>
    <property type="match status" value="1"/>
</dbReference>
<keyword evidence="3" id="KW-1185">Reference proteome</keyword>
<dbReference type="EMBL" id="AP025593">
    <property type="protein sequence ID" value="BDG17386.1"/>
    <property type="molecule type" value="Genomic_DNA"/>
</dbReference>